<dbReference type="Gene3D" id="2.60.40.3110">
    <property type="match status" value="1"/>
</dbReference>
<keyword evidence="6" id="KW-0732">Signal</keyword>
<dbReference type="Pfam" id="PF13953">
    <property type="entry name" value="PapC_C"/>
    <property type="match status" value="1"/>
</dbReference>
<dbReference type="Gene3D" id="3.10.20.410">
    <property type="match status" value="1"/>
</dbReference>
<dbReference type="FunFam" id="2.60.40.2610:FF:000001">
    <property type="entry name" value="Outer membrane fimbrial usher protein"/>
    <property type="match status" value="1"/>
</dbReference>
<dbReference type="GO" id="GO:0009297">
    <property type="term" value="P:pilus assembly"/>
    <property type="evidence" value="ECO:0007669"/>
    <property type="project" value="InterPro"/>
</dbReference>
<dbReference type="SUPFAM" id="SSF141729">
    <property type="entry name" value="FimD N-terminal domain-like"/>
    <property type="match status" value="1"/>
</dbReference>
<keyword evidence="9" id="KW-1029">Fimbrium biogenesis</keyword>
<dbReference type="Pfam" id="PF00577">
    <property type="entry name" value="Usher"/>
    <property type="match status" value="1"/>
</dbReference>
<keyword evidence="5 9" id="KW-0812">Transmembrane</keyword>
<evidence type="ECO:0000256" key="2">
    <source>
        <dbReference type="ARBA" id="ARBA00008064"/>
    </source>
</evidence>
<dbReference type="InterPro" id="IPR000015">
    <property type="entry name" value="Fimb_usher"/>
</dbReference>
<keyword evidence="7 9" id="KW-0472">Membrane</keyword>
<dbReference type="Pfam" id="PF13954">
    <property type="entry name" value="PapC_N"/>
    <property type="match status" value="1"/>
</dbReference>
<dbReference type="Gene3D" id="2.60.40.2610">
    <property type="entry name" value="Outer membrane usher protein FimD, plug domain"/>
    <property type="match status" value="1"/>
</dbReference>
<evidence type="ECO:0000256" key="5">
    <source>
        <dbReference type="ARBA" id="ARBA00022692"/>
    </source>
</evidence>
<evidence type="ECO:0000256" key="4">
    <source>
        <dbReference type="ARBA" id="ARBA00022452"/>
    </source>
</evidence>
<dbReference type="InterPro" id="IPR037224">
    <property type="entry name" value="PapC_N_sf"/>
</dbReference>
<evidence type="ECO:0000259" key="11">
    <source>
        <dbReference type="Pfam" id="PF13954"/>
    </source>
</evidence>
<comment type="caution">
    <text evidence="12">The sequence shown here is derived from an EMBL/GenBank/DDBJ whole genome shotgun (WGS) entry which is preliminary data.</text>
</comment>
<accession>A0A833PFA8</accession>
<keyword evidence="3 9" id="KW-0813">Transport</keyword>
<dbReference type="PANTHER" id="PTHR30451:SF6">
    <property type="entry name" value="OUTER MEMBRANE USHER PROTEIN SFMD"/>
    <property type="match status" value="1"/>
</dbReference>
<feature type="domain" description="PapC-like C-terminal" evidence="10">
    <location>
        <begin position="795"/>
        <end position="858"/>
    </location>
</feature>
<name>A0A833PFA8_ACIBZ</name>
<dbReference type="GO" id="GO:0009279">
    <property type="term" value="C:cell outer membrane"/>
    <property type="evidence" value="ECO:0007669"/>
    <property type="project" value="UniProtKB-SubCell"/>
</dbReference>
<gene>
    <name evidence="12" type="primary">sfmD_4</name>
    <name evidence="12" type="ORF">GAK29_00123</name>
</gene>
<dbReference type="NCBIfam" id="NF011745">
    <property type="entry name" value="PRK15198.1"/>
    <property type="match status" value="1"/>
</dbReference>
<evidence type="ECO:0000256" key="3">
    <source>
        <dbReference type="ARBA" id="ARBA00022448"/>
    </source>
</evidence>
<feature type="domain" description="PapC N-terminal" evidence="11">
    <location>
        <begin position="47"/>
        <end position="194"/>
    </location>
</feature>
<keyword evidence="8 9" id="KW-0998">Cell outer membrane</keyword>
<evidence type="ECO:0000256" key="7">
    <source>
        <dbReference type="ARBA" id="ARBA00023136"/>
    </source>
</evidence>
<dbReference type="AlphaFoldDB" id="A0A833PFA8"/>
<dbReference type="PROSITE" id="PS01151">
    <property type="entry name" value="FIMBRIAL_USHER"/>
    <property type="match status" value="1"/>
</dbReference>
<dbReference type="InterPro" id="IPR018030">
    <property type="entry name" value="Fimbrial_membr_usher_CS"/>
</dbReference>
<dbReference type="InterPro" id="IPR025885">
    <property type="entry name" value="PapC_N"/>
</dbReference>
<evidence type="ECO:0000256" key="8">
    <source>
        <dbReference type="ARBA" id="ARBA00023237"/>
    </source>
</evidence>
<dbReference type="Proteomes" id="UP000490535">
    <property type="component" value="Unassembled WGS sequence"/>
</dbReference>
<dbReference type="GO" id="GO:0015473">
    <property type="term" value="F:fimbrial usher porin activity"/>
    <property type="evidence" value="ECO:0007669"/>
    <property type="project" value="InterPro"/>
</dbReference>
<sequence>MLMNSLFSIPYNIVCMRKNIPRYSFGIVVTVFVSVIAAKTSHTEQVFNPAFLTDNLSNTQISDLTRFEQSTHQLPGIYRVDVYVNDQYVFTRDINFTEKADSADTTGLFPCFDSKTLQGFGVNIAQYPLLSEANQQCVDFISIIDGAESQFQFDKQKLMISLPQASLRNQIRGYIPPDQWDEGITAFFTNYSLSGYDNSKTDTNSLFLRLDNGINFGAWQFRHSSSWNYNSHNGQTSNRWDNLNTYLQTLVVPIKSQLIIGDGSTSSEIFDSFGFRGLHLSTADAMYPDSQQGYAPSIRGVAKTNAKVVIKQNGFVIHQLNVAPGPFHIQDLNPTSISGDLLVTIEENDGSIQSFRVPYSTLPILQREGRTKYSVILGEYRSGLDSQDSPSVVQATAIHGLNNGISVYAGTQLAEKYKSALVGLGANLGNYGALSFDITHADSKLADQTSSSGQSLRFLYSKSLLSSGTTFQLLGYRYSTKGFYTLNDVAYNRMSGYHVSETQDGNQANTPIITDYYNLYNAKKGRFEVNISHSLGQYGSLFLSGNQQSYWNTNKKNEWAQAGYANSWKSLNYSFSISRNKYSEFKQSDTMYAMNLSFPLDKLWPKANFRDNPIQNAYSTFSTTQNSNGNESYMASVSGTLLKGRNLSYSINQGRVSQQGDIGSISANYDGSYGSIGAGYSYEKDSNQFTYNASGGILAHRDGITFGQPLGSTSILVKAPGAKGVNIENYTGVKTDWRGYAIVPYATEYRANRVALNTNTFGNNLEISNNVENFVPIKGAIARATFNTSIGVRALITLSHNGKFVPYASRVTENESSANSMVADDGRVYLTGLPVKGTLVANWDNTDTGKCLANYDISEMDLTKPVIQFDLECK</sequence>
<evidence type="ECO:0000259" key="10">
    <source>
        <dbReference type="Pfam" id="PF13953"/>
    </source>
</evidence>
<dbReference type="FunFam" id="2.60.40.3110:FF:000001">
    <property type="entry name" value="Putative fimbrial outer membrane usher"/>
    <property type="match status" value="1"/>
</dbReference>
<evidence type="ECO:0000256" key="1">
    <source>
        <dbReference type="ARBA" id="ARBA00004571"/>
    </source>
</evidence>
<proteinExistence type="inferred from homology"/>
<dbReference type="InterPro" id="IPR042186">
    <property type="entry name" value="FimD_plug_dom"/>
</dbReference>
<dbReference type="Gene3D" id="2.60.40.2070">
    <property type="match status" value="1"/>
</dbReference>
<evidence type="ECO:0000313" key="13">
    <source>
        <dbReference type="Proteomes" id="UP000490535"/>
    </source>
</evidence>
<evidence type="ECO:0000256" key="9">
    <source>
        <dbReference type="RuleBase" id="RU003884"/>
    </source>
</evidence>
<dbReference type="PANTHER" id="PTHR30451">
    <property type="entry name" value="OUTER MEMBRANE USHER PROTEIN"/>
    <property type="match status" value="1"/>
</dbReference>
<dbReference type="EMBL" id="WNDP01000002">
    <property type="protein sequence ID" value="KAF1028243.1"/>
    <property type="molecule type" value="Genomic_DNA"/>
</dbReference>
<dbReference type="InterPro" id="IPR043142">
    <property type="entry name" value="PapC-like_C_sf"/>
</dbReference>
<evidence type="ECO:0000313" key="12">
    <source>
        <dbReference type="EMBL" id="KAF1028243.1"/>
    </source>
</evidence>
<comment type="subcellular location">
    <subcellularLocation>
        <location evidence="1 9">Cell outer membrane</location>
        <topology evidence="1 9">Multi-pass membrane protein</topology>
    </subcellularLocation>
</comment>
<organism evidence="12 13">
    <name type="scientific">Acinetobacter bereziniae</name>
    <name type="common">Acinetobacter genomosp. 10</name>
    <dbReference type="NCBI Taxonomy" id="106648"/>
    <lineage>
        <taxon>Bacteria</taxon>
        <taxon>Pseudomonadati</taxon>
        <taxon>Pseudomonadota</taxon>
        <taxon>Gammaproteobacteria</taxon>
        <taxon>Moraxellales</taxon>
        <taxon>Moraxellaceae</taxon>
        <taxon>Acinetobacter</taxon>
    </lineage>
</organism>
<keyword evidence="4" id="KW-1134">Transmembrane beta strand</keyword>
<comment type="similarity">
    <text evidence="2 9">Belongs to the fimbrial export usher family.</text>
</comment>
<dbReference type="InterPro" id="IPR025949">
    <property type="entry name" value="PapC-like_C"/>
</dbReference>
<protein>
    <submittedName>
        <fullName evidence="12">Outer membrane usher protein SfmD</fullName>
    </submittedName>
</protein>
<evidence type="ECO:0000256" key="6">
    <source>
        <dbReference type="ARBA" id="ARBA00022729"/>
    </source>
</evidence>
<reference evidence="13" key="1">
    <citation type="journal article" date="2020" name="MBio">
        <title>Horizontal gene transfer to a defensive symbiont with a reduced genome amongst a multipartite beetle microbiome.</title>
        <authorList>
            <person name="Waterworth S.C."/>
            <person name="Florez L.V."/>
            <person name="Rees E.R."/>
            <person name="Hertweck C."/>
            <person name="Kaltenpoth M."/>
            <person name="Kwan J.C."/>
        </authorList>
    </citation>
    <scope>NUCLEOTIDE SEQUENCE [LARGE SCALE GENOMIC DNA]</scope>
</reference>